<evidence type="ECO:0000313" key="4">
    <source>
        <dbReference type="Proteomes" id="UP001632038"/>
    </source>
</evidence>
<evidence type="ECO:0000256" key="1">
    <source>
        <dbReference type="ARBA" id="ARBA00023186"/>
    </source>
</evidence>
<gene>
    <name evidence="3" type="ORF">CASFOL_006836</name>
</gene>
<dbReference type="EMBL" id="JAVIJP010000007">
    <property type="protein sequence ID" value="KAL3650433.1"/>
    <property type="molecule type" value="Genomic_DNA"/>
</dbReference>
<name>A0ABD3E7X0_9LAMI</name>
<comment type="caution">
    <text evidence="3">The sequence shown here is derived from an EMBL/GenBank/DDBJ whole genome shotgun (WGS) entry which is preliminary data.</text>
</comment>
<dbReference type="PANTHER" id="PTHR33322:SF3">
    <property type="entry name" value="BAG FAMILY MOLECULAR CHAPERONE REGULATOR 7"/>
    <property type="match status" value="1"/>
</dbReference>
<dbReference type="AlphaFoldDB" id="A0ABD3E7X0"/>
<sequence length="416" mass="47867">MSRFRRFDVVERRPSSYFLEETSIFAPPKALTLNPYLASLPNFEDEIDLESFPHRRLSLFDEFDAVTDLIQIERTPCRTSARRVTCRVGPDQLFLQTLCDRVSDLELGFERLAREEENKARKKRIGERKYTWTAEIDRPEETQKYKWTAEIKDGNGGEKKKKGLEKSCKWTAHINGKGSKHPPIERTYTLKVQSGDISRGSKYESERKEMKKKSEKVKGKDKSVVPTERIVEIEEPSGDNGGIVLRQVFAKRLEKKRGKMIELSPQDAAVLIQTNFRAYLIRRSQALRGLRELAIAKNRLKELRALFNNYTYRLRLSKDAEERQRFSEKVIVLLLTVDTIEGSDTMVRGAKRSMVGELEEMLDVVDPQPSGQRNTLMRRRTFDMPDGTINKELAAGVAQVVQMLGQDPTGSNTFEI</sequence>
<feature type="region of interest" description="Disordered" evidence="2">
    <location>
        <begin position="199"/>
        <end position="221"/>
    </location>
</feature>
<feature type="compositionally biased region" description="Basic and acidic residues" evidence="2">
    <location>
        <begin position="199"/>
        <end position="209"/>
    </location>
</feature>
<accession>A0ABD3E7X0</accession>
<evidence type="ECO:0000256" key="2">
    <source>
        <dbReference type="SAM" id="MobiDB-lite"/>
    </source>
</evidence>
<dbReference type="PANTHER" id="PTHR33322">
    <property type="entry name" value="BAG DOMAIN CONTAINING PROTEIN, EXPRESSED"/>
    <property type="match status" value="1"/>
</dbReference>
<keyword evidence="4" id="KW-1185">Reference proteome</keyword>
<protein>
    <recommendedName>
        <fullName evidence="5">BAG family molecular chaperone regulator 7</fullName>
    </recommendedName>
</protein>
<evidence type="ECO:0000313" key="3">
    <source>
        <dbReference type="EMBL" id="KAL3650433.1"/>
    </source>
</evidence>
<dbReference type="Proteomes" id="UP001632038">
    <property type="component" value="Unassembled WGS sequence"/>
</dbReference>
<dbReference type="InterPro" id="IPR040400">
    <property type="entry name" value="BAG5/6/7/8"/>
</dbReference>
<organism evidence="3 4">
    <name type="scientific">Castilleja foliolosa</name>
    <dbReference type="NCBI Taxonomy" id="1961234"/>
    <lineage>
        <taxon>Eukaryota</taxon>
        <taxon>Viridiplantae</taxon>
        <taxon>Streptophyta</taxon>
        <taxon>Embryophyta</taxon>
        <taxon>Tracheophyta</taxon>
        <taxon>Spermatophyta</taxon>
        <taxon>Magnoliopsida</taxon>
        <taxon>eudicotyledons</taxon>
        <taxon>Gunneridae</taxon>
        <taxon>Pentapetalae</taxon>
        <taxon>asterids</taxon>
        <taxon>lamiids</taxon>
        <taxon>Lamiales</taxon>
        <taxon>Orobanchaceae</taxon>
        <taxon>Pedicularideae</taxon>
        <taxon>Castillejinae</taxon>
        <taxon>Castilleja</taxon>
    </lineage>
</organism>
<dbReference type="PROSITE" id="PS50096">
    <property type="entry name" value="IQ"/>
    <property type="match status" value="1"/>
</dbReference>
<reference evidence="4" key="1">
    <citation type="journal article" date="2024" name="IScience">
        <title>Strigolactones Initiate the Formation of Haustorium-like Structures in Castilleja.</title>
        <authorList>
            <person name="Buerger M."/>
            <person name="Peterson D."/>
            <person name="Chory J."/>
        </authorList>
    </citation>
    <scope>NUCLEOTIDE SEQUENCE [LARGE SCALE GENOMIC DNA]</scope>
</reference>
<keyword evidence="1" id="KW-0143">Chaperone</keyword>
<evidence type="ECO:0008006" key="5">
    <source>
        <dbReference type="Google" id="ProtNLM"/>
    </source>
</evidence>
<proteinExistence type="predicted"/>